<dbReference type="PRINTS" id="PR01799">
    <property type="entry name" value="SFASSEMBLIN"/>
</dbReference>
<evidence type="ECO:0000256" key="7">
    <source>
        <dbReference type="SAM" id="Coils"/>
    </source>
</evidence>
<keyword evidence="3" id="KW-0963">Cytoplasm</keyword>
<reference evidence="8" key="1">
    <citation type="submission" date="2021-01" db="EMBL/GenBank/DDBJ databases">
        <authorList>
            <person name="Corre E."/>
            <person name="Pelletier E."/>
            <person name="Niang G."/>
            <person name="Scheremetjew M."/>
            <person name="Finn R."/>
            <person name="Kale V."/>
            <person name="Holt S."/>
            <person name="Cochrane G."/>
            <person name="Meng A."/>
            <person name="Brown T."/>
            <person name="Cohen L."/>
        </authorList>
    </citation>
    <scope>NUCLEOTIDE SEQUENCE</scope>
    <source>
        <strain evidence="8">RCC3387</strain>
    </source>
</reference>
<dbReference type="PANTHER" id="PTHR40412:SF1">
    <property type="entry name" value="SF-ASSEMBLIN"/>
    <property type="match status" value="1"/>
</dbReference>
<evidence type="ECO:0000256" key="6">
    <source>
        <dbReference type="ARBA" id="ARBA00023212"/>
    </source>
</evidence>
<proteinExistence type="inferred from homology"/>
<evidence type="ECO:0000256" key="4">
    <source>
        <dbReference type="ARBA" id="ARBA00022701"/>
    </source>
</evidence>
<organism evidence="8">
    <name type="scientific">Zooxanthella nutricula</name>
    <dbReference type="NCBI Taxonomy" id="1333877"/>
    <lineage>
        <taxon>Eukaryota</taxon>
        <taxon>Sar</taxon>
        <taxon>Alveolata</taxon>
        <taxon>Dinophyceae</taxon>
        <taxon>Peridiniales</taxon>
        <taxon>Peridiniales incertae sedis</taxon>
        <taxon>Zooxanthella</taxon>
    </lineage>
</organism>
<dbReference type="EMBL" id="HBGW01030475">
    <property type="protein sequence ID" value="CAD9550707.1"/>
    <property type="molecule type" value="Transcribed_RNA"/>
</dbReference>
<dbReference type="GO" id="GO:0005874">
    <property type="term" value="C:microtubule"/>
    <property type="evidence" value="ECO:0007669"/>
    <property type="project" value="UniProtKB-KW"/>
</dbReference>
<evidence type="ECO:0000256" key="1">
    <source>
        <dbReference type="ARBA" id="ARBA00004245"/>
    </source>
</evidence>
<evidence type="ECO:0008006" key="9">
    <source>
        <dbReference type="Google" id="ProtNLM"/>
    </source>
</evidence>
<evidence type="ECO:0000256" key="3">
    <source>
        <dbReference type="ARBA" id="ARBA00022490"/>
    </source>
</evidence>
<feature type="coiled-coil region" evidence="7">
    <location>
        <begin position="45"/>
        <end position="72"/>
    </location>
</feature>
<gene>
    <name evidence="8" type="ORF">BRAN1462_LOCUS19316</name>
</gene>
<protein>
    <recommendedName>
        <fullName evidence="9">SF-assemblin</fullName>
    </recommendedName>
</protein>
<dbReference type="InterPro" id="IPR008374">
    <property type="entry name" value="SF_assemblin/giardin_b"/>
</dbReference>
<dbReference type="Pfam" id="PF06705">
    <property type="entry name" value="SF-assemblin"/>
    <property type="match status" value="1"/>
</dbReference>
<comment type="subcellular location">
    <subcellularLocation>
        <location evidence="1">Cytoplasm</location>
        <location evidence="1">Cytoskeleton</location>
    </subcellularLocation>
</comment>
<dbReference type="GO" id="GO:0005200">
    <property type="term" value="F:structural constituent of cytoskeleton"/>
    <property type="evidence" value="ECO:0007669"/>
    <property type="project" value="InterPro"/>
</dbReference>
<name>A0A7S2JKT8_9DINO</name>
<evidence type="ECO:0000256" key="2">
    <source>
        <dbReference type="ARBA" id="ARBA00005678"/>
    </source>
</evidence>
<sequence>MAQEQADGGPESLSRLASVTERFSGFERQMDMDMKARKEADELHANGLRDNIARLEKTLNAEIKRRVEANKALQGMFDAQMATVQDKLEAGLLDRLDSLHSAVASVNSRVDSVEKDFSQSREQYIRDIEDKSSMVAKDAANLQTAFQAERTERKERENLLIGKLKELDHRTAERLESERKTCDGKYQHIREEFDAVVRDEGDKRFQDYILEEMAALKNGLVLETQTREHADDDIVNALHHYTNSIQEALRIVNQATA</sequence>
<dbReference type="AlphaFoldDB" id="A0A7S2JKT8"/>
<evidence type="ECO:0000313" key="8">
    <source>
        <dbReference type="EMBL" id="CAD9550707.1"/>
    </source>
</evidence>
<keyword evidence="5 7" id="KW-0175">Coiled coil</keyword>
<comment type="similarity">
    <text evidence="2">Belongs to the SF-assemblin family.</text>
</comment>
<dbReference type="PANTHER" id="PTHR40412">
    <property type="entry name" value="SF-ASSEMBLIN"/>
    <property type="match status" value="1"/>
</dbReference>
<evidence type="ECO:0000256" key="5">
    <source>
        <dbReference type="ARBA" id="ARBA00023054"/>
    </source>
</evidence>
<keyword evidence="4" id="KW-0493">Microtubule</keyword>
<accession>A0A7S2JKT8</accession>
<keyword evidence="6" id="KW-0206">Cytoskeleton</keyword>